<name>A0A9Q3D4H1_9BASI</name>
<reference evidence="2" key="1">
    <citation type="submission" date="2021-03" db="EMBL/GenBank/DDBJ databases">
        <title>Draft genome sequence of rust myrtle Austropuccinia psidii MF-1, a brazilian biotype.</title>
        <authorList>
            <person name="Quecine M.C."/>
            <person name="Pachon D.M.R."/>
            <person name="Bonatelli M.L."/>
            <person name="Correr F.H."/>
            <person name="Franceschini L.M."/>
            <person name="Leite T.F."/>
            <person name="Margarido G.R.A."/>
            <person name="Almeida C.A."/>
            <person name="Ferrarezi J.A."/>
            <person name="Labate C.A."/>
        </authorList>
    </citation>
    <scope>NUCLEOTIDE SEQUENCE</scope>
    <source>
        <strain evidence="2">MF-1</strain>
    </source>
</reference>
<keyword evidence="3" id="KW-1185">Reference proteome</keyword>
<dbReference type="EMBL" id="AVOT02013731">
    <property type="protein sequence ID" value="MBW0496619.1"/>
    <property type="molecule type" value="Genomic_DNA"/>
</dbReference>
<dbReference type="AlphaFoldDB" id="A0A9Q3D4H1"/>
<evidence type="ECO:0000313" key="3">
    <source>
        <dbReference type="Proteomes" id="UP000765509"/>
    </source>
</evidence>
<dbReference type="Proteomes" id="UP000765509">
    <property type="component" value="Unassembled WGS sequence"/>
</dbReference>
<feature type="compositionally biased region" description="Polar residues" evidence="1">
    <location>
        <begin position="1"/>
        <end position="24"/>
    </location>
</feature>
<gene>
    <name evidence="2" type="ORF">O181_036334</name>
</gene>
<protein>
    <submittedName>
        <fullName evidence="2">Uncharacterized protein</fullName>
    </submittedName>
</protein>
<accession>A0A9Q3D4H1</accession>
<sequence length="286" mass="32819">MAEVQPSTTQERAKNSPHSQQQQFHCEKKAKILEQGQRQGTSHKNLQPGLQNPKHSVGCHGKCIPDGQKNDRIAEKGGSQTKILEIMSNILDGIPTLYIAINDLKSHISDKNSSICNNLEINDLSLSQMNETLMCFEKISRTLKASNNYNSFVNKLNEQSVIIKELTDKYFKFNIDDTIETTIKKAINIIKGDNNKVLHDISNSFNEVKTYTISLKKCFDTSQQEESKLTMKFNQITSDNTRQTELFQELTHKEYMYKIEVINLIQSFQHELRNSQRFSKSKINDI</sequence>
<feature type="region of interest" description="Disordered" evidence="1">
    <location>
        <begin position="1"/>
        <end position="60"/>
    </location>
</feature>
<comment type="caution">
    <text evidence="2">The sequence shown here is derived from an EMBL/GenBank/DDBJ whole genome shotgun (WGS) entry which is preliminary data.</text>
</comment>
<evidence type="ECO:0000256" key="1">
    <source>
        <dbReference type="SAM" id="MobiDB-lite"/>
    </source>
</evidence>
<proteinExistence type="predicted"/>
<feature type="compositionally biased region" description="Polar residues" evidence="1">
    <location>
        <begin position="36"/>
        <end position="54"/>
    </location>
</feature>
<organism evidence="2 3">
    <name type="scientific">Austropuccinia psidii MF-1</name>
    <dbReference type="NCBI Taxonomy" id="1389203"/>
    <lineage>
        <taxon>Eukaryota</taxon>
        <taxon>Fungi</taxon>
        <taxon>Dikarya</taxon>
        <taxon>Basidiomycota</taxon>
        <taxon>Pucciniomycotina</taxon>
        <taxon>Pucciniomycetes</taxon>
        <taxon>Pucciniales</taxon>
        <taxon>Sphaerophragmiaceae</taxon>
        <taxon>Austropuccinia</taxon>
    </lineage>
</organism>
<evidence type="ECO:0000313" key="2">
    <source>
        <dbReference type="EMBL" id="MBW0496619.1"/>
    </source>
</evidence>